<protein>
    <submittedName>
        <fullName evidence="1">Uncharacterized protein</fullName>
    </submittedName>
</protein>
<dbReference type="OrthoDB" id="220629at2157"/>
<dbReference type="RefSeq" id="WP_179922662.1">
    <property type="nucleotide sequence ID" value="NZ_CP058909.1"/>
</dbReference>
<gene>
    <name evidence="1" type="ORF">HZS54_11510</name>
</gene>
<sequence length="114" mass="12943">MPDQLAYDPTAVDIGDTLKSDDSKYAIAFAVTDVDAENERVRVYSPTMAQTVHRWVEMNEFTVHIPNEDITTDADREDWLNDSLPQGYRFTDDGRQELDYVLTDDGVTQQPVNG</sequence>
<keyword evidence="2" id="KW-1185">Reference proteome</keyword>
<dbReference type="KEGG" id="hpel:HZS54_11510"/>
<evidence type="ECO:0000313" key="1">
    <source>
        <dbReference type="EMBL" id="QLH82194.1"/>
    </source>
</evidence>
<dbReference type="EMBL" id="CP058909">
    <property type="protein sequence ID" value="QLH82194.1"/>
    <property type="molecule type" value="Genomic_DNA"/>
</dbReference>
<dbReference type="GeneID" id="56083225"/>
<proteinExistence type="predicted"/>
<reference evidence="1 2" key="1">
    <citation type="submission" date="2020-07" db="EMBL/GenBank/DDBJ databases">
        <title>Halosimplex litoreum sp. nov. and Halosimplex rubrum sp. nov., isolated from different salt environments.</title>
        <authorList>
            <person name="Cui H."/>
        </authorList>
    </citation>
    <scope>NUCLEOTIDE SEQUENCE [LARGE SCALE GENOMIC DNA]</scope>
    <source>
        <strain evidence="1 2">R2</strain>
    </source>
</reference>
<dbReference type="AlphaFoldDB" id="A0A7D5TUB9"/>
<name>A0A7D5TUB9_9EURY</name>
<dbReference type="Proteomes" id="UP000509346">
    <property type="component" value="Chromosome"/>
</dbReference>
<organism evidence="1 2">
    <name type="scientific">Halosimplex pelagicum</name>
    <dbReference type="NCBI Taxonomy" id="869886"/>
    <lineage>
        <taxon>Archaea</taxon>
        <taxon>Methanobacteriati</taxon>
        <taxon>Methanobacteriota</taxon>
        <taxon>Stenosarchaea group</taxon>
        <taxon>Halobacteria</taxon>
        <taxon>Halobacteriales</taxon>
        <taxon>Haloarculaceae</taxon>
        <taxon>Halosimplex</taxon>
    </lineage>
</organism>
<accession>A0A7D5TUB9</accession>
<evidence type="ECO:0000313" key="2">
    <source>
        <dbReference type="Proteomes" id="UP000509346"/>
    </source>
</evidence>